<evidence type="ECO:0000256" key="7">
    <source>
        <dbReference type="ARBA" id="ARBA00022801"/>
    </source>
</evidence>
<sequence>MMVAISSASRIHRSSRSTANIMSFASTATESGYSLIYLSFTNFNKANSAIFHYLDQAPMGSGYRAAPQVSFKPHNLWYLAYQNGNAAY</sequence>
<evidence type="ECO:0000256" key="9">
    <source>
        <dbReference type="ARBA" id="ARBA00025637"/>
    </source>
</evidence>
<comment type="caution">
    <text evidence="11">The sequence shown here is derived from an EMBL/GenBank/DDBJ whole genome shotgun (WGS) entry which is preliminary data.</text>
</comment>
<evidence type="ECO:0000256" key="3">
    <source>
        <dbReference type="ARBA" id="ARBA00007396"/>
    </source>
</evidence>
<dbReference type="Gene3D" id="2.115.10.20">
    <property type="entry name" value="Glycosyl hydrolase domain, family 43"/>
    <property type="match status" value="1"/>
</dbReference>
<keyword evidence="8" id="KW-0326">Glycosidase</keyword>
<keyword evidence="7" id="KW-0378">Hydrolase</keyword>
<dbReference type="EMBL" id="SPNV01000239">
    <property type="protein sequence ID" value="KAF5857757.1"/>
    <property type="molecule type" value="Genomic_DNA"/>
</dbReference>
<dbReference type="PANTHER" id="PTHR40631:SF2">
    <property type="entry name" value="ALPHA-L-ARABINOFURANOSIDASE"/>
    <property type="match status" value="1"/>
</dbReference>
<proteinExistence type="inferred from homology"/>
<dbReference type="GO" id="GO:0046373">
    <property type="term" value="P:L-arabinose metabolic process"/>
    <property type="evidence" value="ECO:0007669"/>
    <property type="project" value="InterPro"/>
</dbReference>
<evidence type="ECO:0000256" key="1">
    <source>
        <dbReference type="ARBA" id="ARBA00001462"/>
    </source>
</evidence>
<evidence type="ECO:0000256" key="4">
    <source>
        <dbReference type="ARBA" id="ARBA00012670"/>
    </source>
</evidence>
<evidence type="ECO:0000256" key="5">
    <source>
        <dbReference type="ARBA" id="ARBA00022525"/>
    </source>
</evidence>
<dbReference type="EC" id="3.2.1.55" evidence="4"/>
<evidence type="ECO:0000256" key="10">
    <source>
        <dbReference type="ARBA" id="ARBA00045026"/>
    </source>
</evidence>
<dbReference type="GO" id="GO:0005576">
    <property type="term" value="C:extracellular region"/>
    <property type="evidence" value="ECO:0007669"/>
    <property type="project" value="UniProtKB-SubCell"/>
</dbReference>
<keyword evidence="6" id="KW-0732">Signal</keyword>
<keyword evidence="12" id="KW-1185">Reference proteome</keyword>
<keyword evidence="5" id="KW-0964">Secreted</keyword>
<dbReference type="InterPro" id="IPR023296">
    <property type="entry name" value="Glyco_hydro_beta-prop_sf"/>
</dbReference>
<dbReference type="AlphaFoldDB" id="A0A8H5ZYW2"/>
<comment type="function">
    <text evidence="9">Alpha-L-arabinofuranosidase involved in the hydrolysis of xylan, a major structural heterogeneous polysaccharide found in plant biomass representing the second most abundant polysaccharide in the biosphere, after cellulose. Releases L-arabinose from arabinoxylan.</text>
</comment>
<evidence type="ECO:0000313" key="11">
    <source>
        <dbReference type="EMBL" id="KAF5857757.1"/>
    </source>
</evidence>
<protein>
    <recommendedName>
        <fullName evidence="4">non-reducing end alpha-L-arabinofuranosidase</fullName>
        <ecNumber evidence="4">3.2.1.55</ecNumber>
    </recommendedName>
    <alternativeName>
        <fullName evidence="10">Arabinoxylan arabinofuranohydrolase axhA</fullName>
    </alternativeName>
</protein>
<evidence type="ECO:0000256" key="2">
    <source>
        <dbReference type="ARBA" id="ARBA00004613"/>
    </source>
</evidence>
<dbReference type="PANTHER" id="PTHR40631">
    <property type="entry name" value="ALPHA-L-ARABINOFURANOSIDASE AXHA-2-RELATED"/>
    <property type="match status" value="1"/>
</dbReference>
<gene>
    <name evidence="11" type="ORF">ETB97_005288</name>
</gene>
<evidence type="ECO:0000313" key="12">
    <source>
        <dbReference type="Proteomes" id="UP000541154"/>
    </source>
</evidence>
<organism evidence="11 12">
    <name type="scientific">Petromyces alliaceus</name>
    <name type="common">Aspergillus alliaceus</name>
    <dbReference type="NCBI Taxonomy" id="209559"/>
    <lineage>
        <taxon>Eukaryota</taxon>
        <taxon>Fungi</taxon>
        <taxon>Dikarya</taxon>
        <taxon>Ascomycota</taxon>
        <taxon>Pezizomycotina</taxon>
        <taxon>Eurotiomycetes</taxon>
        <taxon>Eurotiomycetidae</taxon>
        <taxon>Eurotiales</taxon>
        <taxon>Aspergillaceae</taxon>
        <taxon>Aspergillus</taxon>
        <taxon>Aspergillus subgen. Circumdati</taxon>
    </lineage>
</organism>
<dbReference type="Proteomes" id="UP000541154">
    <property type="component" value="Unassembled WGS sequence"/>
</dbReference>
<reference evidence="11 12" key="1">
    <citation type="submission" date="2019-04" db="EMBL/GenBank/DDBJ databases">
        <title>Aspergillus burnettii sp. nov., novel species from soil in southeast Queensland.</title>
        <authorList>
            <person name="Gilchrist C.L.M."/>
            <person name="Pitt J.I."/>
            <person name="Lange L."/>
            <person name="Lacey H.J."/>
            <person name="Vuong D."/>
            <person name="Midgley D.J."/>
            <person name="Greenfield P."/>
            <person name="Bradbury M."/>
            <person name="Lacey E."/>
            <person name="Busk P.K."/>
            <person name="Pilgaard B."/>
            <person name="Chooi Y.H."/>
            <person name="Piggott A.M."/>
        </authorList>
    </citation>
    <scope>NUCLEOTIDE SEQUENCE [LARGE SCALE GENOMIC DNA]</scope>
    <source>
        <strain evidence="11 12">FRR 5400</strain>
    </source>
</reference>
<dbReference type="GO" id="GO:0046556">
    <property type="term" value="F:alpha-L-arabinofuranosidase activity"/>
    <property type="evidence" value="ECO:0007669"/>
    <property type="project" value="UniProtKB-EC"/>
</dbReference>
<name>A0A8H5ZYW2_PETAA</name>
<accession>A0A8H5ZYW2</accession>
<evidence type="ECO:0000256" key="8">
    <source>
        <dbReference type="ARBA" id="ARBA00023295"/>
    </source>
</evidence>
<dbReference type="InterPro" id="IPR005193">
    <property type="entry name" value="GH62_arabinosidase"/>
</dbReference>
<comment type="similarity">
    <text evidence="3">Belongs to the glycosyl hydrolase 62 family.</text>
</comment>
<comment type="subcellular location">
    <subcellularLocation>
        <location evidence="2">Secreted</location>
    </subcellularLocation>
</comment>
<comment type="catalytic activity">
    <reaction evidence="1">
        <text>Hydrolysis of terminal non-reducing alpha-L-arabinofuranoside residues in alpha-L-arabinosides.</text>
        <dbReference type="EC" id="3.2.1.55"/>
    </reaction>
</comment>
<evidence type="ECO:0000256" key="6">
    <source>
        <dbReference type="ARBA" id="ARBA00022729"/>
    </source>
</evidence>